<dbReference type="Gene3D" id="3.40.50.880">
    <property type="match status" value="1"/>
</dbReference>
<dbReference type="EMBL" id="JANGAC010000018">
    <property type="protein sequence ID" value="MCQ4925081.1"/>
    <property type="molecule type" value="Genomic_DNA"/>
</dbReference>
<evidence type="ECO:0000313" key="2">
    <source>
        <dbReference type="EMBL" id="MCQ4925081.1"/>
    </source>
</evidence>
<protein>
    <submittedName>
        <fullName evidence="2">Isoprenoid biosynthesis glyoxalase ElbB</fullName>
        <ecNumber evidence="2">4.2.1.-</ecNumber>
    </submittedName>
</protein>
<dbReference type="GO" id="GO:0016829">
    <property type="term" value="F:lyase activity"/>
    <property type="evidence" value="ECO:0007669"/>
    <property type="project" value="UniProtKB-KW"/>
</dbReference>
<dbReference type="EC" id="4.2.1.-" evidence="2"/>
<proteinExistence type="predicted"/>
<dbReference type="SUPFAM" id="SSF52317">
    <property type="entry name" value="Class I glutamine amidotransferase-like"/>
    <property type="match status" value="1"/>
</dbReference>
<dbReference type="InterPro" id="IPR002818">
    <property type="entry name" value="DJ-1/PfpI"/>
</dbReference>
<gene>
    <name evidence="2" type="primary">elbB</name>
    <name evidence="2" type="ORF">NE686_18410</name>
</gene>
<comment type="caution">
    <text evidence="2">The sequence shown here is derived from an EMBL/GenBank/DDBJ whole genome shotgun (WGS) entry which is preliminary data.</text>
</comment>
<keyword evidence="2" id="KW-0456">Lyase</keyword>
<dbReference type="InterPro" id="IPR029062">
    <property type="entry name" value="Class_I_gatase-like"/>
</dbReference>
<evidence type="ECO:0000259" key="1">
    <source>
        <dbReference type="Pfam" id="PF01965"/>
    </source>
</evidence>
<organism evidence="2 3">
    <name type="scientific">Tissierella carlieri</name>
    <dbReference type="NCBI Taxonomy" id="689904"/>
    <lineage>
        <taxon>Bacteria</taxon>
        <taxon>Bacillati</taxon>
        <taxon>Bacillota</taxon>
        <taxon>Tissierellia</taxon>
        <taxon>Tissierellales</taxon>
        <taxon>Tissierellaceae</taxon>
        <taxon>Tissierella</taxon>
    </lineage>
</organism>
<evidence type="ECO:0000313" key="3">
    <source>
        <dbReference type="Proteomes" id="UP001524478"/>
    </source>
</evidence>
<accession>A0ABT1SF43</accession>
<dbReference type="Proteomes" id="UP001524478">
    <property type="component" value="Unassembled WGS sequence"/>
</dbReference>
<dbReference type="PANTHER" id="PTHR10224">
    <property type="entry name" value="ES1 PROTEIN HOMOLOG, MITOCHONDRIAL"/>
    <property type="match status" value="1"/>
</dbReference>
<dbReference type="RefSeq" id="WP_256312673.1">
    <property type="nucleotide sequence ID" value="NZ_JANGAC010000018.1"/>
</dbReference>
<dbReference type="Pfam" id="PF01965">
    <property type="entry name" value="DJ-1_PfpI"/>
    <property type="match status" value="1"/>
</dbReference>
<feature type="domain" description="DJ-1/PfpI" evidence="1">
    <location>
        <begin position="42"/>
        <end position="180"/>
    </location>
</feature>
<name>A0ABT1SF43_9FIRM</name>
<keyword evidence="3" id="KW-1185">Reference proteome</keyword>
<dbReference type="NCBIfam" id="NF008747">
    <property type="entry name" value="PRK11780.1"/>
    <property type="match status" value="1"/>
</dbReference>
<sequence length="219" mass="24505">MNIGVLLSGCGVGDGSQIEEVILTYLALDKYGVDYICFAQDKSQYHTFNHLNEKVEESENRNILKESARIGRGRIKTLDDISIDELDGLVLPGGVGVFKNLSNYILEKENFVVDKDVDKLIKDMYLSKKPIAAMCGATVLIAKSLGNETKQLELCTSNNAHRKILEMNNVTVKEVNSREAYVDIQNRIVTTPAFLGTQNLYEIKIGIDRMVREFIELIG</sequence>
<dbReference type="PANTHER" id="PTHR10224:SF12">
    <property type="entry name" value="GLYOXALASE ELBB"/>
    <property type="match status" value="1"/>
</dbReference>
<reference evidence="2 3" key="1">
    <citation type="submission" date="2022-06" db="EMBL/GenBank/DDBJ databases">
        <title>Isolation of gut microbiota from human fecal samples.</title>
        <authorList>
            <person name="Pamer E.G."/>
            <person name="Barat B."/>
            <person name="Waligurski E."/>
            <person name="Medina S."/>
            <person name="Paddock L."/>
            <person name="Mostad J."/>
        </authorList>
    </citation>
    <scope>NUCLEOTIDE SEQUENCE [LARGE SCALE GENOMIC DNA]</scope>
    <source>
        <strain evidence="2 3">DFI.7.95</strain>
    </source>
</reference>